<dbReference type="VEuPathDB" id="FungiDB:AO090010000535"/>
<dbReference type="Proteomes" id="UP000190312">
    <property type="component" value="Unassembled WGS sequence"/>
</dbReference>
<name>A0A1S9DF95_ASPOZ</name>
<dbReference type="Pfam" id="PF06100">
    <property type="entry name" value="MCRA"/>
    <property type="match status" value="1"/>
</dbReference>
<protein>
    <submittedName>
        <fullName evidence="1">67 kDa myosin-cross-reactive antigen family protein</fullName>
    </submittedName>
</protein>
<dbReference type="eggNOG" id="ENOG502S1KN">
    <property type="taxonomic scope" value="Eukaryota"/>
</dbReference>
<dbReference type="Gene3D" id="3.50.50.60">
    <property type="entry name" value="FAD/NAD(P)-binding domain"/>
    <property type="match status" value="2"/>
</dbReference>
<sequence length="955" mass="108511">MKDPISRIIGLSERVPFRRVLEILWSNPRRRVATSAGAVATYLILVACLRFQRLRRLHRQYRQYSTRQGMAYMTDHDAWAIQKQVLQLEFPTISLKALQFALFRTYGIPTISKLLLKTSQFSDPATSFKRYADTGALIGQFMSFEPTSDRALTAIARTKFLHTGYRTSGSILNSDMLYTLSLFATEPIRFTEMFEWRSMSELEKCAIGTYWKNLGEALEIDFAELPSAKTGFRDGLHFLEEMTEWSHQYEEQYMKPSPENKAVADKTMDVLVYVLPAWLKGVGVNFASCMMDERLRVAMMYDAPARLYYAIFFSLVAIRRFYLRYLSLPRPNFLRLDVFSEDPNEHGRHYVRTWSGAPYYVKPTLSNRWGLSAWFSRLVGLPLPGDEGEKYYPKGFETADLGPKYFEGKGRKTVQDYYDKLVKGRKNTGRGRRPPDKLDVWILGSALASLTAAVHLIQEANVPPEKIHILEKLAVAGGGTISEGDPVNGYNYRAGGMPPFNGSAMEELLSVVPSRTRKGKTARDDIVEFGSHALNWTSHTRLLTRRSHGLGRIDPHKINLGLRDRIELFVMVSKAEKALGRTRIKDHFNESFFRSNYWLTLATTFGFQPWHSAAELRRYVACFMHDVHDLNFPRVLDCGRYNRHEAIIAPVAHFLTSQGVDFQFNTIVSDIVMDPKNENRVSAICTHREDEPDHKIVLGQDDIVIVSVGSVMSGTTMGSNTEPPSLELMEIDKDLDENWLLWLELSTKSPKFGNAYNFCTRMPESRLESFTVTLKDPEFFNRFCKLTDNQPGTASFVTLKDSSWIISLNIPQQPLFPDQPGDVQVLWGYALCPEAEGDYIKKPMLACSGEEIMTEILHHLEFPVETILKNSITIPCVVPRMTATLLPRGCGDRPQVVPEGMENMALIGQFVDIPDEVVVSMDYGVRGAQMAVRRLMGLDIEGKKSKRSSAMSLLM</sequence>
<dbReference type="GO" id="GO:0050151">
    <property type="term" value="F:oleate hydratase activity"/>
    <property type="evidence" value="ECO:0007669"/>
    <property type="project" value="InterPro"/>
</dbReference>
<dbReference type="VEuPathDB" id="FungiDB:AO090026000109"/>
<gene>
    <name evidence="1" type="ORF">OAory_01041990</name>
</gene>
<dbReference type="InterPro" id="IPR010354">
    <property type="entry name" value="Oleate_hydratase"/>
</dbReference>
<dbReference type="SUPFAM" id="SSF51905">
    <property type="entry name" value="FAD/NAD(P)-binding domain"/>
    <property type="match status" value="1"/>
</dbReference>
<dbReference type="GO" id="GO:0006631">
    <property type="term" value="P:fatty acid metabolic process"/>
    <property type="evidence" value="ECO:0007669"/>
    <property type="project" value="InterPro"/>
</dbReference>
<accession>A0A1S9DF95</accession>
<dbReference type="EMBL" id="MKZY01000006">
    <property type="protein sequence ID" value="OOO07699.1"/>
    <property type="molecule type" value="Genomic_DNA"/>
</dbReference>
<comment type="caution">
    <text evidence="1">The sequence shown here is derived from an EMBL/GenBank/DDBJ whole genome shotgun (WGS) entry which is preliminary data.</text>
</comment>
<dbReference type="OrthoDB" id="545169at2759"/>
<dbReference type="PANTHER" id="PTHR37417:SF2">
    <property type="entry name" value="67 KDA MYOSIN-CROSS-REACTIVE ANTIGEN FAMILY PROTEIN (AFU_ORTHOLOGUE AFUA_5G09970)"/>
    <property type="match status" value="1"/>
</dbReference>
<organism evidence="1 2">
    <name type="scientific">Aspergillus oryzae</name>
    <name type="common">Yellow koji mold</name>
    <dbReference type="NCBI Taxonomy" id="5062"/>
    <lineage>
        <taxon>Eukaryota</taxon>
        <taxon>Fungi</taxon>
        <taxon>Dikarya</taxon>
        <taxon>Ascomycota</taxon>
        <taxon>Pezizomycotina</taxon>
        <taxon>Eurotiomycetes</taxon>
        <taxon>Eurotiomycetidae</taxon>
        <taxon>Eurotiales</taxon>
        <taxon>Aspergillaceae</taxon>
        <taxon>Aspergillus</taxon>
        <taxon>Aspergillus subgen. Circumdati</taxon>
    </lineage>
</organism>
<reference evidence="1 2" key="1">
    <citation type="submission" date="2016-10" db="EMBL/GenBank/DDBJ databases">
        <title>Genome sequencing of Aspergillus oryzae BCC7051.</title>
        <authorList>
            <person name="Thammarongtham C."/>
            <person name="Vorapreeda T."/>
            <person name="Nookaew I."/>
            <person name="Srisuk T."/>
            <person name="Land M."/>
            <person name="Jeennor S."/>
            <person name="Laoteng K."/>
        </authorList>
    </citation>
    <scope>NUCLEOTIDE SEQUENCE [LARGE SCALE GENOMIC DNA]</scope>
    <source>
        <strain evidence="1 2">BCC7051</strain>
    </source>
</reference>
<evidence type="ECO:0000313" key="2">
    <source>
        <dbReference type="Proteomes" id="UP000190312"/>
    </source>
</evidence>
<proteinExistence type="predicted"/>
<dbReference type="AlphaFoldDB" id="A0A1S9DF95"/>
<dbReference type="GO" id="GO:0071949">
    <property type="term" value="F:FAD binding"/>
    <property type="evidence" value="ECO:0007669"/>
    <property type="project" value="InterPro"/>
</dbReference>
<dbReference type="Gene3D" id="3.30.9.80">
    <property type="match status" value="1"/>
</dbReference>
<dbReference type="PANTHER" id="PTHR37417">
    <property type="entry name" value="67 KDA MYOSIN-CROSS-REACTIVE ANTIGEN FAMILY PROTEIN (AFU_ORTHOLOGUE AFUA_5G09970)"/>
    <property type="match status" value="1"/>
</dbReference>
<dbReference type="InterPro" id="IPR036188">
    <property type="entry name" value="FAD/NAD-bd_sf"/>
</dbReference>
<evidence type="ECO:0000313" key="1">
    <source>
        <dbReference type="EMBL" id="OOO07699.1"/>
    </source>
</evidence>